<comment type="caution">
    <text evidence="3">The sequence shown here is derived from an EMBL/GenBank/DDBJ whole genome shotgun (WGS) entry which is preliminary data.</text>
</comment>
<dbReference type="PANTHER" id="PTHR32215">
    <property type="entry name" value="CILIA- AND FLAGELLA-ASSOCIATED PROTEIN 57"/>
    <property type="match status" value="1"/>
</dbReference>
<gene>
    <name evidence="3" type="ORF">KC19_3G112400</name>
</gene>
<organism evidence="3 4">
    <name type="scientific">Ceratodon purpureus</name>
    <name type="common">Fire moss</name>
    <name type="synonym">Dicranum purpureum</name>
    <dbReference type="NCBI Taxonomy" id="3225"/>
    <lineage>
        <taxon>Eukaryota</taxon>
        <taxon>Viridiplantae</taxon>
        <taxon>Streptophyta</taxon>
        <taxon>Embryophyta</taxon>
        <taxon>Bryophyta</taxon>
        <taxon>Bryophytina</taxon>
        <taxon>Bryopsida</taxon>
        <taxon>Dicranidae</taxon>
        <taxon>Pseudoditrichales</taxon>
        <taxon>Ditrichaceae</taxon>
        <taxon>Ceratodon</taxon>
    </lineage>
</organism>
<evidence type="ECO:0000256" key="1">
    <source>
        <dbReference type="SAM" id="Coils"/>
    </source>
</evidence>
<name>A0A8T0IJT5_CERPU</name>
<dbReference type="InterPro" id="IPR052993">
    <property type="entry name" value="CFA-57"/>
</dbReference>
<evidence type="ECO:0000313" key="3">
    <source>
        <dbReference type="EMBL" id="KAG0583136.1"/>
    </source>
</evidence>
<proteinExistence type="predicted"/>
<dbReference type="EMBL" id="CM026423">
    <property type="protein sequence ID" value="KAG0583136.1"/>
    <property type="molecule type" value="Genomic_DNA"/>
</dbReference>
<evidence type="ECO:0000313" key="4">
    <source>
        <dbReference type="Proteomes" id="UP000822688"/>
    </source>
</evidence>
<keyword evidence="4" id="KW-1185">Reference proteome</keyword>
<keyword evidence="1" id="KW-0175">Coiled coil</keyword>
<dbReference type="AlphaFoldDB" id="A0A8T0IJT5"/>
<evidence type="ECO:0000256" key="2">
    <source>
        <dbReference type="SAM" id="MobiDB-lite"/>
    </source>
</evidence>
<dbReference type="PANTHER" id="PTHR32215:SF15">
    <property type="entry name" value="CILIA- AND FLAGELLA-ASSOCIATED PROTEIN 57"/>
    <property type="match status" value="1"/>
</dbReference>
<protein>
    <submittedName>
        <fullName evidence="3">Uncharacterized protein</fullName>
    </submittedName>
</protein>
<accession>A0A8T0IJT5</accession>
<sequence>MLDTVLTTEIFVNNFTTKLTQIIEENEMSKWPDMAKELYDFYVKDRHRIMNLECLPEKNELRHQRGVLQKFVKILDMAILRIDKEHAFAANRLVQKNLALLNGFSEANKNVERLNAIVKELQGEEAYYRAVVAKHRYVTMASLQRMSQTRQSKITKARMSSQIHTKAKASATPGELQRYSTLSESRSSGSGYEVLNKRTLRAPPDSAKTEPGKMALKKFKEEKPRAKSSIARFGSLSRPDHPLELLATEKELKNKEKDIELLQKNIQRLSVQAQKPDEPSSSTATS</sequence>
<reference evidence="3" key="1">
    <citation type="submission" date="2020-06" db="EMBL/GenBank/DDBJ databases">
        <title>WGS assembly of Ceratodon purpureus strain R40.</title>
        <authorList>
            <person name="Carey S.B."/>
            <person name="Jenkins J."/>
            <person name="Shu S."/>
            <person name="Lovell J.T."/>
            <person name="Sreedasyam A."/>
            <person name="Maumus F."/>
            <person name="Tiley G.P."/>
            <person name="Fernandez-Pozo N."/>
            <person name="Barry K."/>
            <person name="Chen C."/>
            <person name="Wang M."/>
            <person name="Lipzen A."/>
            <person name="Daum C."/>
            <person name="Saski C.A."/>
            <person name="Payton A.C."/>
            <person name="Mcbreen J.C."/>
            <person name="Conrad R.E."/>
            <person name="Kollar L.M."/>
            <person name="Olsson S."/>
            <person name="Huttunen S."/>
            <person name="Landis J.B."/>
            <person name="Wickett N.J."/>
            <person name="Johnson M.G."/>
            <person name="Rensing S.A."/>
            <person name="Grimwood J."/>
            <person name="Schmutz J."/>
            <person name="Mcdaniel S.F."/>
        </authorList>
    </citation>
    <scope>NUCLEOTIDE SEQUENCE</scope>
    <source>
        <strain evidence="3">R40</strain>
    </source>
</reference>
<feature type="coiled-coil region" evidence="1">
    <location>
        <begin position="245"/>
        <end position="272"/>
    </location>
</feature>
<feature type="region of interest" description="Disordered" evidence="2">
    <location>
        <begin position="220"/>
        <end position="241"/>
    </location>
</feature>
<dbReference type="Proteomes" id="UP000822688">
    <property type="component" value="Chromosome 3"/>
</dbReference>